<name>A0A2I0L8V7_PUNGR</name>
<gene>
    <name evidence="2" type="ORF">CRG98_002640</name>
</gene>
<feature type="region of interest" description="Disordered" evidence="1">
    <location>
        <begin position="246"/>
        <end position="333"/>
    </location>
</feature>
<feature type="compositionally biased region" description="Pro residues" evidence="1">
    <location>
        <begin position="127"/>
        <end position="147"/>
    </location>
</feature>
<feature type="compositionally biased region" description="Low complexity" evidence="1">
    <location>
        <begin position="314"/>
        <end position="323"/>
    </location>
</feature>
<feature type="compositionally biased region" description="Basic and acidic residues" evidence="1">
    <location>
        <begin position="324"/>
        <end position="333"/>
    </location>
</feature>
<feature type="compositionally biased region" description="Basic and acidic residues" evidence="1">
    <location>
        <begin position="550"/>
        <end position="571"/>
    </location>
</feature>
<reference evidence="2 3" key="1">
    <citation type="submission" date="2017-11" db="EMBL/GenBank/DDBJ databases">
        <title>De-novo sequencing of pomegranate (Punica granatum L.) genome.</title>
        <authorList>
            <person name="Akparov Z."/>
            <person name="Amiraslanov A."/>
            <person name="Hajiyeva S."/>
            <person name="Abbasov M."/>
            <person name="Kaur K."/>
            <person name="Hamwieh A."/>
            <person name="Solovyev V."/>
            <person name="Salamov A."/>
            <person name="Braich B."/>
            <person name="Kosarev P."/>
            <person name="Mahmoud A."/>
            <person name="Hajiyev E."/>
            <person name="Babayeva S."/>
            <person name="Izzatullayeva V."/>
            <person name="Mammadov A."/>
            <person name="Mammadov A."/>
            <person name="Sharifova S."/>
            <person name="Ojaghi J."/>
            <person name="Eynullazada K."/>
            <person name="Bayramov B."/>
            <person name="Abdulazimova A."/>
            <person name="Shahmuradov I."/>
        </authorList>
    </citation>
    <scope>NUCLEOTIDE SEQUENCE [LARGE SCALE GENOMIC DNA]</scope>
    <source>
        <strain evidence="3">cv. AG2017</strain>
        <tissue evidence="2">Leaf</tissue>
    </source>
</reference>
<feature type="compositionally biased region" description="Basic and acidic residues" evidence="1">
    <location>
        <begin position="845"/>
        <end position="937"/>
    </location>
</feature>
<sequence>MGLNGPRPYRSELKAQPMYDFAGEALEAVISRSGYHRDSPAPLTQPTRKKRSLRSPASHTPIATVTAMDAYRSYMRPPAPPPPPPSSAADPQYHQFQQHAGTPPRPPQGPWFPNQFQYHNPSSQSPSAPPPPSWAPPPPPPPPPPPQSDHVQPPGFPAPTHPYPPHHAQLPPRPYLPPPHHLNPYPPQDWNSPNWGYQQGWNHQAQSDAEDWAARAKAWASAKAAMENQYPQAHYQNQYPQAVESQEYAFSAVPPNGQPVHLQENPSIGSRPASYLPDGRMSYSAKDGPLSGDPSAVFHPQEHLPASQSVHQQEVPSSYSSVSGKEESRDQSEKLLHLPGSAAQEGMGHLQAPMPAADGSVVPYGNPYTDPIANPADQPLEFASRFSRDQDLLAQSVYAHQDSTGPLRGIDPVVPMVSVNTWTSSMTPDVAYPSLPVVLPSGSQHDHSIPIPPPVSGHATPSFPRFSGPSFQATIQPPGGPFALSAGPPLPPMGGFSADSYGLPGSAERPKKAPVPNWLREEIIKTKASIVSSSLGHPKDGAQSVEDDGTDKSFEKGDQADSKSIDSSKSTEDDDDDEDYVEAARTAAINQEIKRVLTEVLLKVTDELFDEIATKVLNEDDQAEDNHKPLASDRMASPTSHAPADNRASAKALVSVETKDLDNEDVSEKSSSGAGGNILGLANYASDDEDDETQTSMKLNSKSPHDANDAADNGAHPVEGEEHVSAQAHSDTGHPRTSLLRGNSGNNELNRTGTMTSPKVSPIGDQIKLNGKMVDGPSASVSKETPEEKVRRKSKLLDEEVDMRKSVRADTRDVETRVRPIVTDRDGNKRTSGGDSSEGPLRGKVKVDDENHRSKDERQLRKEKAERDESKEAKDHVKYGEKRKESEGRKRPGHSDIKEDKNKERPWRESAKDDSRRIEQSREKEEDRLHRKASRELSRHKRRRSSSPSSRDRNSRDSFSTHGKDSSDEDSDYSRRKLHSKKRNSSPSPSSIRSRRRHSRSPHSKHSQRRHSPYSSFEGSRERRRSRSRSPVRRHR</sequence>
<evidence type="ECO:0000313" key="3">
    <source>
        <dbReference type="Proteomes" id="UP000233551"/>
    </source>
</evidence>
<dbReference type="AlphaFoldDB" id="A0A2I0L8V7"/>
<feature type="compositionally biased region" description="Polar residues" evidence="1">
    <location>
        <begin position="740"/>
        <end position="759"/>
    </location>
</feature>
<accession>A0A2I0L8V7</accession>
<protein>
    <recommendedName>
        <fullName evidence="4">Atrophin-1</fullName>
    </recommendedName>
</protein>
<organism evidence="2 3">
    <name type="scientific">Punica granatum</name>
    <name type="common">Pomegranate</name>
    <dbReference type="NCBI Taxonomy" id="22663"/>
    <lineage>
        <taxon>Eukaryota</taxon>
        <taxon>Viridiplantae</taxon>
        <taxon>Streptophyta</taxon>
        <taxon>Embryophyta</taxon>
        <taxon>Tracheophyta</taxon>
        <taxon>Spermatophyta</taxon>
        <taxon>Magnoliopsida</taxon>
        <taxon>eudicotyledons</taxon>
        <taxon>Gunneridae</taxon>
        <taxon>Pentapetalae</taxon>
        <taxon>rosids</taxon>
        <taxon>malvids</taxon>
        <taxon>Myrtales</taxon>
        <taxon>Lythraceae</taxon>
        <taxon>Punica</taxon>
    </lineage>
</organism>
<proteinExistence type="predicted"/>
<feature type="compositionally biased region" description="Polar residues" evidence="1">
    <location>
        <begin position="189"/>
        <end position="206"/>
    </location>
</feature>
<dbReference type="STRING" id="22663.A0A2I0L8V7"/>
<keyword evidence="3" id="KW-1185">Reference proteome</keyword>
<comment type="caution">
    <text evidence="2">The sequence shown here is derived from an EMBL/GenBank/DDBJ whole genome shotgun (WGS) entry which is preliminary data.</text>
</comment>
<feature type="compositionally biased region" description="Pro residues" evidence="1">
    <location>
        <begin position="77"/>
        <end position="86"/>
    </location>
</feature>
<feature type="region of interest" description="Disordered" evidence="1">
    <location>
        <begin position="530"/>
        <end position="579"/>
    </location>
</feature>
<feature type="compositionally biased region" description="Basic residues" evidence="1">
    <location>
        <begin position="1022"/>
        <end position="1036"/>
    </location>
</feature>
<feature type="compositionally biased region" description="Basic and acidic residues" evidence="1">
    <location>
        <begin position="784"/>
        <end position="829"/>
    </location>
</feature>
<dbReference type="Proteomes" id="UP000233551">
    <property type="component" value="Unassembled WGS sequence"/>
</dbReference>
<feature type="region of interest" description="Disordered" evidence="1">
    <location>
        <begin position="33"/>
        <end position="212"/>
    </location>
</feature>
<evidence type="ECO:0008006" key="4">
    <source>
        <dbReference type="Google" id="ProtNLM"/>
    </source>
</evidence>
<feature type="region of interest" description="Disordered" evidence="1">
    <location>
        <begin position="614"/>
        <end position="1036"/>
    </location>
</feature>
<evidence type="ECO:0000313" key="2">
    <source>
        <dbReference type="EMBL" id="PKI77137.1"/>
    </source>
</evidence>
<dbReference type="EMBL" id="PGOL01000105">
    <property type="protein sequence ID" value="PKI77137.1"/>
    <property type="molecule type" value="Genomic_DNA"/>
</dbReference>
<feature type="compositionally biased region" description="Pro residues" evidence="1">
    <location>
        <begin position="154"/>
        <end position="187"/>
    </location>
</feature>
<feature type="region of interest" description="Disordered" evidence="1">
    <location>
        <begin position="485"/>
        <end position="514"/>
    </location>
</feature>
<feature type="compositionally biased region" description="Basic residues" evidence="1">
    <location>
        <begin position="993"/>
        <end position="1012"/>
    </location>
</feature>
<evidence type="ECO:0000256" key="1">
    <source>
        <dbReference type="SAM" id="MobiDB-lite"/>
    </source>
</evidence>